<feature type="binding site" evidence="11">
    <location>
        <position position="40"/>
    </location>
    <ligand>
        <name>Zn(2+)</name>
        <dbReference type="ChEBI" id="CHEBI:29105"/>
    </ligand>
</feature>
<dbReference type="GO" id="GO:0019843">
    <property type="term" value="F:rRNA binding"/>
    <property type="evidence" value="ECO:0007669"/>
    <property type="project" value="UniProtKB-UniRule"/>
</dbReference>
<dbReference type="Gene3D" id="4.10.830.10">
    <property type="entry name" value="30s Ribosomal Protein S14, Chain N"/>
    <property type="match status" value="1"/>
</dbReference>
<comment type="caution">
    <text evidence="12">The sequence shown here is derived from an EMBL/GenBank/DDBJ whole genome shotgun (WGS) entry which is preliminary data.</text>
</comment>
<keyword evidence="4 11" id="KW-0862">Zinc</keyword>
<sequence length="61" mass="7022">MAKKSLMNKAVRKPKFSVRRYNRCPMCGRPRGFLRKFGICRICFRNLASQGSLPGVTKSSW</sequence>
<name>A0A7C4RRF8_9BACT</name>
<evidence type="ECO:0000256" key="4">
    <source>
        <dbReference type="ARBA" id="ARBA00022833"/>
    </source>
</evidence>
<dbReference type="HAMAP" id="MF_01364_B">
    <property type="entry name" value="Ribosomal_uS14_2_B"/>
    <property type="match status" value="1"/>
</dbReference>
<evidence type="ECO:0000256" key="7">
    <source>
        <dbReference type="ARBA" id="ARBA00023274"/>
    </source>
</evidence>
<evidence type="ECO:0000256" key="8">
    <source>
        <dbReference type="ARBA" id="ARBA00035167"/>
    </source>
</evidence>
<evidence type="ECO:0000256" key="1">
    <source>
        <dbReference type="ARBA" id="ARBA00003686"/>
    </source>
</evidence>
<dbReference type="GO" id="GO:0008270">
    <property type="term" value="F:zinc ion binding"/>
    <property type="evidence" value="ECO:0007669"/>
    <property type="project" value="UniProtKB-UniRule"/>
</dbReference>
<dbReference type="GO" id="GO:0015935">
    <property type="term" value="C:small ribosomal subunit"/>
    <property type="evidence" value="ECO:0007669"/>
    <property type="project" value="TreeGrafter"/>
</dbReference>
<keyword evidence="5 11" id="KW-0694">RNA-binding</keyword>
<feature type="binding site" evidence="11">
    <location>
        <position position="43"/>
    </location>
    <ligand>
        <name>Zn(2+)</name>
        <dbReference type="ChEBI" id="CHEBI:29105"/>
    </ligand>
</feature>
<keyword evidence="6 11" id="KW-0689">Ribosomal protein</keyword>
<proteinExistence type="inferred from homology"/>
<dbReference type="SUPFAM" id="SSF57716">
    <property type="entry name" value="Glucocorticoid receptor-like (DNA-binding domain)"/>
    <property type="match status" value="1"/>
</dbReference>
<dbReference type="EMBL" id="DSUH01000153">
    <property type="protein sequence ID" value="HGU32514.1"/>
    <property type="molecule type" value="Genomic_DNA"/>
</dbReference>
<comment type="cofactor">
    <cofactor evidence="11">
        <name>Zn(2+)</name>
        <dbReference type="ChEBI" id="CHEBI:29105"/>
    </cofactor>
    <text evidence="11">Binds 1 zinc ion per subunit.</text>
</comment>
<keyword evidence="2 11" id="KW-0479">Metal-binding</keyword>
<protein>
    <recommendedName>
        <fullName evidence="8 11">Small ribosomal subunit protein uS14</fullName>
    </recommendedName>
</protein>
<dbReference type="InterPro" id="IPR043140">
    <property type="entry name" value="Ribosomal_uS14_sf"/>
</dbReference>
<evidence type="ECO:0000256" key="2">
    <source>
        <dbReference type="ARBA" id="ARBA00022723"/>
    </source>
</evidence>
<accession>A0A7C4RRF8</accession>
<evidence type="ECO:0000256" key="9">
    <source>
        <dbReference type="ARBA" id="ARBA00047110"/>
    </source>
</evidence>
<evidence type="ECO:0000256" key="6">
    <source>
        <dbReference type="ARBA" id="ARBA00022980"/>
    </source>
</evidence>
<feature type="binding site" evidence="11">
    <location>
        <position position="27"/>
    </location>
    <ligand>
        <name>Zn(2+)</name>
        <dbReference type="ChEBI" id="CHEBI:29105"/>
    </ligand>
</feature>
<dbReference type="PANTHER" id="PTHR19836">
    <property type="entry name" value="30S RIBOSOMAL PROTEIN S14"/>
    <property type="match status" value="1"/>
</dbReference>
<dbReference type="NCBIfam" id="NF005974">
    <property type="entry name" value="PRK08061.1"/>
    <property type="match status" value="1"/>
</dbReference>
<dbReference type="Pfam" id="PF00253">
    <property type="entry name" value="Ribosomal_S14"/>
    <property type="match status" value="1"/>
</dbReference>
<organism evidence="12">
    <name type="scientific">Desulfatirhabdium butyrativorans</name>
    <dbReference type="NCBI Taxonomy" id="340467"/>
    <lineage>
        <taxon>Bacteria</taxon>
        <taxon>Pseudomonadati</taxon>
        <taxon>Thermodesulfobacteriota</taxon>
        <taxon>Desulfobacteria</taxon>
        <taxon>Desulfobacterales</taxon>
        <taxon>Desulfatirhabdiaceae</taxon>
        <taxon>Desulfatirhabdium</taxon>
    </lineage>
</organism>
<dbReference type="GO" id="GO:0005737">
    <property type="term" value="C:cytoplasm"/>
    <property type="evidence" value="ECO:0007669"/>
    <property type="project" value="UniProtKB-ARBA"/>
</dbReference>
<comment type="subunit">
    <text evidence="9 11">Part of the 30S ribosomal subunit. Contacts proteins S3 and S10.</text>
</comment>
<dbReference type="GO" id="GO:0003735">
    <property type="term" value="F:structural constituent of ribosome"/>
    <property type="evidence" value="ECO:0007669"/>
    <property type="project" value="InterPro"/>
</dbReference>
<feature type="binding site" evidence="11">
    <location>
        <position position="24"/>
    </location>
    <ligand>
        <name>Zn(2+)</name>
        <dbReference type="ChEBI" id="CHEBI:29105"/>
    </ligand>
</feature>
<dbReference type="InterPro" id="IPR018271">
    <property type="entry name" value="Ribosomal_uS14_CS"/>
</dbReference>
<dbReference type="PANTHER" id="PTHR19836:SF19">
    <property type="entry name" value="SMALL RIBOSOMAL SUBUNIT PROTEIN US14M"/>
    <property type="match status" value="1"/>
</dbReference>
<keyword evidence="3 11" id="KW-0699">rRNA-binding</keyword>
<evidence type="ECO:0000256" key="3">
    <source>
        <dbReference type="ARBA" id="ARBA00022730"/>
    </source>
</evidence>
<gene>
    <name evidence="11" type="primary">rpsZ</name>
    <name evidence="11" type="synonym">rpsN</name>
    <name evidence="12" type="ORF">ENS29_06635</name>
</gene>
<dbReference type="AlphaFoldDB" id="A0A7C4RRF8"/>
<dbReference type="GO" id="GO:0006412">
    <property type="term" value="P:translation"/>
    <property type="evidence" value="ECO:0007669"/>
    <property type="project" value="UniProtKB-UniRule"/>
</dbReference>
<comment type="similarity">
    <text evidence="10 11">Belongs to the universal ribosomal protein uS14 family. Zinc-binding uS14 subfamily.</text>
</comment>
<comment type="function">
    <text evidence="1 11">Binds 16S rRNA, required for the assembly of 30S particles and may also be responsible for determining the conformation of the 16S rRNA at the A site.</text>
</comment>
<keyword evidence="7 11" id="KW-0687">Ribonucleoprotein</keyword>
<dbReference type="InterPro" id="IPR023053">
    <property type="entry name" value="Ribosomal_uS14_bact"/>
</dbReference>
<dbReference type="InterPro" id="IPR001209">
    <property type="entry name" value="Ribosomal_uS14"/>
</dbReference>
<reference evidence="12" key="1">
    <citation type="journal article" date="2020" name="mSystems">
        <title>Genome- and Community-Level Interaction Insights into Carbon Utilization and Element Cycling Functions of Hydrothermarchaeota in Hydrothermal Sediment.</title>
        <authorList>
            <person name="Zhou Z."/>
            <person name="Liu Y."/>
            <person name="Xu W."/>
            <person name="Pan J."/>
            <person name="Luo Z.H."/>
            <person name="Li M."/>
        </authorList>
    </citation>
    <scope>NUCLEOTIDE SEQUENCE [LARGE SCALE GENOMIC DNA]</scope>
    <source>
        <strain evidence="12">SpSt-477</strain>
    </source>
</reference>
<dbReference type="PROSITE" id="PS00527">
    <property type="entry name" value="RIBOSOMAL_S14"/>
    <property type="match status" value="1"/>
</dbReference>
<evidence type="ECO:0000256" key="10">
    <source>
        <dbReference type="ARBA" id="ARBA00060857"/>
    </source>
</evidence>
<evidence type="ECO:0000256" key="11">
    <source>
        <dbReference type="HAMAP-Rule" id="MF_01364"/>
    </source>
</evidence>
<evidence type="ECO:0000256" key="5">
    <source>
        <dbReference type="ARBA" id="ARBA00022884"/>
    </source>
</evidence>
<dbReference type="FunFam" id="4.10.830.10:FF:000001">
    <property type="entry name" value="30S ribosomal protein S14 type Z"/>
    <property type="match status" value="1"/>
</dbReference>
<evidence type="ECO:0000313" key="12">
    <source>
        <dbReference type="EMBL" id="HGU32514.1"/>
    </source>
</evidence>